<sequence>MTRCLGSCLFTASLRREGHCTPKRNRGVYIHPKECRSFTRQSITSLAPFLHPHTGVPSSSFSFTTLMAEEFRSSLSQSISLDFSSSSFLLRRSLHSSFPLSYLMVPSCCLPSNSRNREVHKLSSFSFSSSIRFVSFVSPQTSSSSSSVGSPCASSSPIQEEERRLAREKREKSTSPSTSFDFARIYSTHSSPSLLDRTSSSSFKSGGTTSSSSLSSSSSSLDERDSAKRLHPGNERGDPATTNLETATNPARQPQDPFESLGRKKDEEKEERRNGSKERKEGVRKKKRNFSHPPLLTVTPAASRRIEEIVKAYNRDIERKNSFLAKNSHGVEDDYEDEEEEEIRLLDKEEDEEEKNGEGETSGREMKKEEEKRKTGEEEDSLQQRAIGIRIGLEKRGCSGLSYTIDVVTQSKDGSLSSSSSSSLEKAHALSKKNWRGDERIETPGGTVLIASDAVMFLVGTEIDFVDTELERKFVFRNPNEKYSCGCGKSFMT</sequence>
<feature type="compositionally biased region" description="Acidic residues" evidence="1">
    <location>
        <begin position="333"/>
        <end position="355"/>
    </location>
</feature>
<dbReference type="GeneID" id="94429592"/>
<dbReference type="RefSeq" id="XP_067921641.1">
    <property type="nucleotide sequence ID" value="XM_068066381.1"/>
</dbReference>
<feature type="domain" description="Core" evidence="2">
    <location>
        <begin position="412"/>
        <end position="489"/>
    </location>
</feature>
<dbReference type="PANTHER" id="PTHR10072">
    <property type="entry name" value="IRON-SULFUR CLUSTER ASSEMBLY PROTEIN"/>
    <property type="match status" value="1"/>
</dbReference>
<evidence type="ECO:0000256" key="1">
    <source>
        <dbReference type="SAM" id="MobiDB-lite"/>
    </source>
</evidence>
<evidence type="ECO:0000259" key="2">
    <source>
        <dbReference type="Pfam" id="PF01521"/>
    </source>
</evidence>
<dbReference type="PROSITE" id="PS01152">
    <property type="entry name" value="HESB"/>
    <property type="match status" value="1"/>
</dbReference>
<dbReference type="Proteomes" id="UP000221165">
    <property type="component" value="Unassembled WGS sequence"/>
</dbReference>
<dbReference type="PANTHER" id="PTHR10072:SF41">
    <property type="entry name" value="IRON-SULFUR CLUSTER ASSEMBLY 1 HOMOLOG, MITOCHONDRIAL"/>
    <property type="match status" value="1"/>
</dbReference>
<dbReference type="EMBL" id="MIGC01003102">
    <property type="protein sequence ID" value="PHJ19949.1"/>
    <property type="molecule type" value="Genomic_DNA"/>
</dbReference>
<name>A0A2C6KSJ1_9APIC</name>
<dbReference type="GO" id="GO:0005739">
    <property type="term" value="C:mitochondrion"/>
    <property type="evidence" value="ECO:0007669"/>
    <property type="project" value="TreeGrafter"/>
</dbReference>
<dbReference type="GO" id="GO:0051537">
    <property type="term" value="F:2 iron, 2 sulfur cluster binding"/>
    <property type="evidence" value="ECO:0007669"/>
    <property type="project" value="TreeGrafter"/>
</dbReference>
<reference evidence="3 4" key="1">
    <citation type="journal article" date="2017" name="Int. J. Parasitol.">
        <title>The genome of the protozoan parasite Cystoisospora suis and a reverse vaccinology approach to identify vaccine candidates.</title>
        <authorList>
            <person name="Palmieri N."/>
            <person name="Shrestha A."/>
            <person name="Ruttkowski B."/>
            <person name="Beck T."/>
            <person name="Vogl C."/>
            <person name="Tomley F."/>
            <person name="Blake D.P."/>
            <person name="Joachim A."/>
        </authorList>
    </citation>
    <scope>NUCLEOTIDE SEQUENCE [LARGE SCALE GENOMIC DNA]</scope>
    <source>
        <strain evidence="3 4">Wien I</strain>
    </source>
</reference>
<dbReference type="InterPro" id="IPR050322">
    <property type="entry name" value="Fe-S_cluster_asmbl/transfer"/>
</dbReference>
<feature type="compositionally biased region" description="Basic and acidic residues" evidence="1">
    <location>
        <begin position="160"/>
        <end position="173"/>
    </location>
</feature>
<dbReference type="InterPro" id="IPR017870">
    <property type="entry name" value="FeS_cluster_insertion_CS"/>
</dbReference>
<dbReference type="InterPro" id="IPR000361">
    <property type="entry name" value="ATAP_core_dom"/>
</dbReference>
<dbReference type="AlphaFoldDB" id="A0A2C6KSJ1"/>
<feature type="region of interest" description="Disordered" evidence="1">
    <location>
        <begin position="140"/>
        <end position="299"/>
    </location>
</feature>
<organism evidence="3 4">
    <name type="scientific">Cystoisospora suis</name>
    <dbReference type="NCBI Taxonomy" id="483139"/>
    <lineage>
        <taxon>Eukaryota</taxon>
        <taxon>Sar</taxon>
        <taxon>Alveolata</taxon>
        <taxon>Apicomplexa</taxon>
        <taxon>Conoidasida</taxon>
        <taxon>Coccidia</taxon>
        <taxon>Eucoccidiorida</taxon>
        <taxon>Eimeriorina</taxon>
        <taxon>Sarcocystidae</taxon>
        <taxon>Cystoisospora</taxon>
    </lineage>
</organism>
<dbReference type="InterPro" id="IPR035903">
    <property type="entry name" value="HesB-like_dom_sf"/>
</dbReference>
<feature type="compositionally biased region" description="Basic and acidic residues" evidence="1">
    <location>
        <begin position="221"/>
        <end position="238"/>
    </location>
</feature>
<accession>A0A2C6KSJ1</accession>
<dbReference type="SUPFAM" id="SSF89360">
    <property type="entry name" value="HesB-like domain"/>
    <property type="match status" value="1"/>
</dbReference>
<evidence type="ECO:0000313" key="4">
    <source>
        <dbReference type="Proteomes" id="UP000221165"/>
    </source>
</evidence>
<evidence type="ECO:0000313" key="3">
    <source>
        <dbReference type="EMBL" id="PHJ19949.1"/>
    </source>
</evidence>
<feature type="compositionally biased region" description="Basic and acidic residues" evidence="1">
    <location>
        <begin position="261"/>
        <end position="281"/>
    </location>
</feature>
<keyword evidence="4" id="KW-1185">Reference proteome</keyword>
<gene>
    <name evidence="3" type="ORF">CSUI_006217</name>
</gene>
<feature type="region of interest" description="Disordered" evidence="1">
    <location>
        <begin position="328"/>
        <end position="381"/>
    </location>
</feature>
<comment type="caution">
    <text evidence="3">The sequence shown here is derived from an EMBL/GenBank/DDBJ whole genome shotgun (WGS) entry which is preliminary data.</text>
</comment>
<dbReference type="GO" id="GO:0016226">
    <property type="term" value="P:iron-sulfur cluster assembly"/>
    <property type="evidence" value="ECO:0007669"/>
    <property type="project" value="TreeGrafter"/>
</dbReference>
<feature type="compositionally biased region" description="Basic and acidic residues" evidence="1">
    <location>
        <begin position="356"/>
        <end position="376"/>
    </location>
</feature>
<feature type="compositionally biased region" description="Low complexity" evidence="1">
    <location>
        <begin position="140"/>
        <end position="157"/>
    </location>
</feature>
<proteinExistence type="predicted"/>
<feature type="compositionally biased region" description="Polar residues" evidence="1">
    <location>
        <begin position="240"/>
        <end position="252"/>
    </location>
</feature>
<dbReference type="Gene3D" id="2.60.300.12">
    <property type="entry name" value="HesB-like domain"/>
    <property type="match status" value="1"/>
</dbReference>
<feature type="compositionally biased region" description="Low complexity" evidence="1">
    <location>
        <begin position="190"/>
        <end position="220"/>
    </location>
</feature>
<protein>
    <submittedName>
        <fullName evidence="3">Iron-sulfur cluster protein isca</fullName>
    </submittedName>
</protein>
<dbReference type="VEuPathDB" id="ToxoDB:CSUI_006217"/>
<dbReference type="OrthoDB" id="333486at2759"/>
<dbReference type="Pfam" id="PF01521">
    <property type="entry name" value="Fe-S_biosyn"/>
    <property type="match status" value="1"/>
</dbReference>